<dbReference type="AlphaFoldDB" id="A0A5E4SKX6"/>
<sequence length="292" mass="31200">MSPDGASSPLASTRTGLPAINWLAPWFDAVAERGRGALAGADWREALSAQAAAAGQVSGRGRALRFVAPADLPADTAYEAYIAATGGVPTRANLHDFFNALIWLTYPRGKAALNARQADAIAADGVQATRGAARDAATLFDENAVLFVCSDPTLGEALRAFDWHTLCVARRADWGRACEVQPFGHALLEKLVAPYPSVTSHAWIMDAPHAYFGWTPLARRAWLDARIAPTLASGPLTTRAFAPLPVLGIPGWWPANDDPAYYLDSSVFRPGRRRTGGGRDGGRWAATVLRRA</sequence>
<keyword evidence="2" id="KW-1185">Reference proteome</keyword>
<evidence type="ECO:0000313" key="2">
    <source>
        <dbReference type="Proteomes" id="UP000334380"/>
    </source>
</evidence>
<evidence type="ECO:0000313" key="1">
    <source>
        <dbReference type="EMBL" id="VVD75054.1"/>
    </source>
</evidence>
<dbReference type="InterPro" id="IPR021390">
    <property type="entry name" value="DUF3025"/>
</dbReference>
<proteinExistence type="predicted"/>
<organism evidence="1 2">
    <name type="scientific">Pandoraea terrigena</name>
    <dbReference type="NCBI Taxonomy" id="2508292"/>
    <lineage>
        <taxon>Bacteria</taxon>
        <taxon>Pseudomonadati</taxon>
        <taxon>Pseudomonadota</taxon>
        <taxon>Betaproteobacteria</taxon>
        <taxon>Burkholderiales</taxon>
        <taxon>Burkholderiaceae</taxon>
        <taxon>Pandoraea</taxon>
    </lineage>
</organism>
<dbReference type="EMBL" id="CABPRU010000001">
    <property type="protein sequence ID" value="VVD75054.1"/>
    <property type="molecule type" value="Genomic_DNA"/>
</dbReference>
<dbReference type="Proteomes" id="UP000334380">
    <property type="component" value="Unassembled WGS sequence"/>
</dbReference>
<name>A0A5E4SKX6_9BURK</name>
<gene>
    <name evidence="1" type="ORF">PTE31013_00828</name>
</gene>
<protein>
    <submittedName>
        <fullName evidence="1">Membrane protein</fullName>
    </submittedName>
</protein>
<dbReference type="Pfam" id="PF11227">
    <property type="entry name" value="DUF3025"/>
    <property type="match status" value="1"/>
</dbReference>
<accession>A0A5E4SKX6</accession>
<dbReference type="RefSeq" id="WP_246173879.1">
    <property type="nucleotide sequence ID" value="NZ_CABPRU010000001.1"/>
</dbReference>
<reference evidence="1 2" key="1">
    <citation type="submission" date="2019-08" db="EMBL/GenBank/DDBJ databases">
        <authorList>
            <person name="Peeters C."/>
        </authorList>
    </citation>
    <scope>NUCLEOTIDE SEQUENCE [LARGE SCALE GENOMIC DNA]</scope>
    <source>
        <strain evidence="1 2">LMG 31013</strain>
    </source>
</reference>